<name>A0A495X678_9PSEU</name>
<keyword evidence="1" id="KW-1133">Transmembrane helix</keyword>
<dbReference type="InterPro" id="IPR021401">
    <property type="entry name" value="DUF3040"/>
</dbReference>
<dbReference type="RefSeq" id="WP_121221452.1">
    <property type="nucleotide sequence ID" value="NZ_JBIUBA010000057.1"/>
</dbReference>
<dbReference type="Proteomes" id="UP000272729">
    <property type="component" value="Unassembled WGS sequence"/>
</dbReference>
<sequence length="80" mass="8540">MSDAERRTLREIEHRLSADAPDLAGVLASGRPRRMTCAHVLAAVFAALGVLLMVLSALGPSLASFGCASLALLMRGYTWR</sequence>
<feature type="transmembrane region" description="Helical" evidence="1">
    <location>
        <begin position="37"/>
        <end position="55"/>
    </location>
</feature>
<evidence type="ECO:0000313" key="2">
    <source>
        <dbReference type="EMBL" id="RKT69590.1"/>
    </source>
</evidence>
<dbReference type="AlphaFoldDB" id="A0A495X678"/>
<keyword evidence="1" id="KW-0812">Transmembrane</keyword>
<evidence type="ECO:0000313" key="3">
    <source>
        <dbReference type="Proteomes" id="UP000272729"/>
    </source>
</evidence>
<keyword evidence="3" id="KW-1185">Reference proteome</keyword>
<dbReference type="EMBL" id="RBXR01000001">
    <property type="protein sequence ID" value="RKT69590.1"/>
    <property type="molecule type" value="Genomic_DNA"/>
</dbReference>
<accession>A0A495X678</accession>
<dbReference type="Pfam" id="PF11239">
    <property type="entry name" value="DUF3040"/>
    <property type="match status" value="1"/>
</dbReference>
<protein>
    <submittedName>
        <fullName evidence="2">DUF3040 family protein</fullName>
    </submittedName>
</protein>
<comment type="caution">
    <text evidence="2">The sequence shown here is derived from an EMBL/GenBank/DDBJ whole genome shotgun (WGS) entry which is preliminary data.</text>
</comment>
<keyword evidence="1" id="KW-0472">Membrane</keyword>
<reference evidence="2 3" key="1">
    <citation type="submission" date="2018-10" db="EMBL/GenBank/DDBJ databases">
        <title>Sequencing the genomes of 1000 actinobacteria strains.</title>
        <authorList>
            <person name="Klenk H.-P."/>
        </authorList>
    </citation>
    <scope>NUCLEOTIDE SEQUENCE [LARGE SCALE GENOMIC DNA]</scope>
    <source>
        <strain evidence="2 3">DSM 43911</strain>
    </source>
</reference>
<organism evidence="2 3">
    <name type="scientific">Saccharothrix variisporea</name>
    <dbReference type="NCBI Taxonomy" id="543527"/>
    <lineage>
        <taxon>Bacteria</taxon>
        <taxon>Bacillati</taxon>
        <taxon>Actinomycetota</taxon>
        <taxon>Actinomycetes</taxon>
        <taxon>Pseudonocardiales</taxon>
        <taxon>Pseudonocardiaceae</taxon>
        <taxon>Saccharothrix</taxon>
    </lineage>
</organism>
<proteinExistence type="predicted"/>
<gene>
    <name evidence="2" type="ORF">DFJ66_2824</name>
</gene>
<evidence type="ECO:0000256" key="1">
    <source>
        <dbReference type="SAM" id="Phobius"/>
    </source>
</evidence>